<dbReference type="SUPFAM" id="SSF51206">
    <property type="entry name" value="cAMP-binding domain-like"/>
    <property type="match status" value="1"/>
</dbReference>
<dbReference type="InterPro" id="IPR014710">
    <property type="entry name" value="RmlC-like_jellyroll"/>
</dbReference>
<name>A0ABD5A885_VIBSP</name>
<feature type="domain" description="Cyclic nucleotide-binding" evidence="1">
    <location>
        <begin position="28"/>
        <end position="157"/>
    </location>
</feature>
<protein>
    <submittedName>
        <fullName evidence="2">Crp/Fnr family transcriptional regulator</fullName>
    </submittedName>
</protein>
<reference evidence="2" key="1">
    <citation type="submission" date="2023-07" db="EMBL/GenBank/DDBJ databases">
        <title>Genome content predicts the carbon catabolic preferences of heterotrophic bacteria.</title>
        <authorList>
            <person name="Gralka M."/>
        </authorList>
    </citation>
    <scope>NUCLEOTIDE SEQUENCE</scope>
    <source>
        <strain evidence="2">6E03</strain>
    </source>
</reference>
<dbReference type="InterPro" id="IPR018490">
    <property type="entry name" value="cNMP-bd_dom_sf"/>
</dbReference>
<dbReference type="EMBL" id="JAUYVK010000005">
    <property type="protein sequence ID" value="MDP2489203.1"/>
    <property type="molecule type" value="Genomic_DNA"/>
</dbReference>
<dbReference type="InterPro" id="IPR000595">
    <property type="entry name" value="cNMP-bd_dom"/>
</dbReference>
<sequence length="250" mass="28525">MSSFVLALFLYNGVLPTGNTFRANHLMLITEDDIYFTSQILDFLSENDKALSFRKHAIKKGEPIFQQGQEITDIIFITDGAISVARSSRYGRRYQVGTFNHNGFLGLMELFSGKPCFYSVKAESDCEGFIMNGAIFAELICQTPILAAHTFKHLTSKWYLSVERMSRNILHSITYCVIDDLLQFHSLNPEKDYIVNKSLECERLGTSLRVYNRILKQLNDSGAISVTRKSIRIINLDKLEATRLKESEKQ</sequence>
<dbReference type="Proteomes" id="UP001177883">
    <property type="component" value="Unassembled WGS sequence"/>
</dbReference>
<dbReference type="CDD" id="cd00038">
    <property type="entry name" value="CAP_ED"/>
    <property type="match status" value="1"/>
</dbReference>
<dbReference type="InterPro" id="IPR036390">
    <property type="entry name" value="WH_DNA-bd_sf"/>
</dbReference>
<dbReference type="RefSeq" id="WP_241906624.1">
    <property type="nucleotide sequence ID" value="NZ_JAUYVK010000005.1"/>
</dbReference>
<evidence type="ECO:0000313" key="2">
    <source>
        <dbReference type="EMBL" id="MDP2489203.1"/>
    </source>
</evidence>
<dbReference type="Pfam" id="PF00027">
    <property type="entry name" value="cNMP_binding"/>
    <property type="match status" value="1"/>
</dbReference>
<accession>A0ABD5A885</accession>
<dbReference type="Gene3D" id="2.60.120.10">
    <property type="entry name" value="Jelly Rolls"/>
    <property type="match status" value="1"/>
</dbReference>
<evidence type="ECO:0000313" key="3">
    <source>
        <dbReference type="Proteomes" id="UP001177883"/>
    </source>
</evidence>
<comment type="caution">
    <text evidence="2">The sequence shown here is derived from an EMBL/GenBank/DDBJ whole genome shotgun (WGS) entry which is preliminary data.</text>
</comment>
<organism evidence="2 3">
    <name type="scientific">Vibrio splendidus</name>
    <dbReference type="NCBI Taxonomy" id="29497"/>
    <lineage>
        <taxon>Bacteria</taxon>
        <taxon>Pseudomonadati</taxon>
        <taxon>Pseudomonadota</taxon>
        <taxon>Gammaproteobacteria</taxon>
        <taxon>Vibrionales</taxon>
        <taxon>Vibrionaceae</taxon>
        <taxon>Vibrio</taxon>
    </lineage>
</organism>
<dbReference type="InterPro" id="IPR036388">
    <property type="entry name" value="WH-like_DNA-bd_sf"/>
</dbReference>
<dbReference type="AlphaFoldDB" id="A0ABD5A885"/>
<dbReference type="PROSITE" id="PS50042">
    <property type="entry name" value="CNMP_BINDING_3"/>
    <property type="match status" value="1"/>
</dbReference>
<gene>
    <name evidence="2" type="ORF">Q8W38_07645</name>
</gene>
<proteinExistence type="predicted"/>
<dbReference type="Gene3D" id="1.10.10.10">
    <property type="entry name" value="Winged helix-like DNA-binding domain superfamily/Winged helix DNA-binding domain"/>
    <property type="match status" value="1"/>
</dbReference>
<dbReference type="SUPFAM" id="SSF46785">
    <property type="entry name" value="Winged helix' DNA-binding domain"/>
    <property type="match status" value="1"/>
</dbReference>
<evidence type="ECO:0000259" key="1">
    <source>
        <dbReference type="PROSITE" id="PS50042"/>
    </source>
</evidence>